<dbReference type="RefSeq" id="WP_133821791.1">
    <property type="nucleotide sequence ID" value="NZ_SNZH01000026.1"/>
</dbReference>
<accession>A0A4R6YJF1</accession>
<feature type="region of interest" description="Disordered" evidence="1">
    <location>
        <begin position="123"/>
        <end position="145"/>
    </location>
</feature>
<name>A0A4R6YJF1_9GAMM</name>
<evidence type="ECO:0000313" key="3">
    <source>
        <dbReference type="EMBL" id="TDR36970.1"/>
    </source>
</evidence>
<dbReference type="OrthoDB" id="6866421at2"/>
<keyword evidence="2" id="KW-0732">Signal</keyword>
<dbReference type="Pfam" id="PF11259">
    <property type="entry name" value="DUF3060"/>
    <property type="match status" value="1"/>
</dbReference>
<proteinExistence type="predicted"/>
<feature type="compositionally biased region" description="Polar residues" evidence="1">
    <location>
        <begin position="134"/>
        <end position="145"/>
    </location>
</feature>
<organism evidence="3 4">
    <name type="scientific">Tahibacter aquaticus</name>
    <dbReference type="NCBI Taxonomy" id="520092"/>
    <lineage>
        <taxon>Bacteria</taxon>
        <taxon>Pseudomonadati</taxon>
        <taxon>Pseudomonadota</taxon>
        <taxon>Gammaproteobacteria</taxon>
        <taxon>Lysobacterales</taxon>
        <taxon>Rhodanobacteraceae</taxon>
        <taxon>Tahibacter</taxon>
    </lineage>
</organism>
<comment type="caution">
    <text evidence="3">The sequence shown here is derived from an EMBL/GenBank/DDBJ whole genome shotgun (WGS) entry which is preliminary data.</text>
</comment>
<evidence type="ECO:0000313" key="4">
    <source>
        <dbReference type="Proteomes" id="UP000295293"/>
    </source>
</evidence>
<dbReference type="EMBL" id="SNZH01000026">
    <property type="protein sequence ID" value="TDR36970.1"/>
    <property type="molecule type" value="Genomic_DNA"/>
</dbReference>
<gene>
    <name evidence="3" type="ORF">DFR29_1266</name>
</gene>
<keyword evidence="4" id="KW-1185">Reference proteome</keyword>
<feature type="signal peptide" evidence="2">
    <location>
        <begin position="1"/>
        <end position="21"/>
    </location>
</feature>
<protein>
    <recommendedName>
        <fullName evidence="5">DUF3060 family protein</fullName>
    </recommendedName>
</protein>
<dbReference type="AlphaFoldDB" id="A0A4R6YJF1"/>
<evidence type="ECO:0000256" key="2">
    <source>
        <dbReference type="SAM" id="SignalP"/>
    </source>
</evidence>
<evidence type="ECO:0000256" key="1">
    <source>
        <dbReference type="SAM" id="MobiDB-lite"/>
    </source>
</evidence>
<feature type="chain" id="PRO_5020668378" description="DUF3060 family protein" evidence="2">
    <location>
        <begin position="22"/>
        <end position="145"/>
    </location>
</feature>
<evidence type="ECO:0008006" key="5">
    <source>
        <dbReference type="Google" id="ProtNLM"/>
    </source>
</evidence>
<dbReference type="InterPro" id="IPR021417">
    <property type="entry name" value="DUF3060"/>
</dbReference>
<sequence>MNACRTVLMLSLAASALTVSAEERIAAKADGVEAEVRSDGTIKVVVETRGGASWLSIHDSEQTGTLDCKGRHVSVSGEDNKLKLTGTCLSVEVSGDRNELVVEVLGEASLAGDENRIQWKRAASGNAPAVTDSGDGNSVSRASAG</sequence>
<dbReference type="Proteomes" id="UP000295293">
    <property type="component" value="Unassembled WGS sequence"/>
</dbReference>
<reference evidence="3 4" key="1">
    <citation type="submission" date="2019-03" db="EMBL/GenBank/DDBJ databases">
        <title>Genomic Encyclopedia of Type Strains, Phase IV (KMG-IV): sequencing the most valuable type-strain genomes for metagenomic binning, comparative biology and taxonomic classification.</title>
        <authorList>
            <person name="Goeker M."/>
        </authorList>
    </citation>
    <scope>NUCLEOTIDE SEQUENCE [LARGE SCALE GENOMIC DNA]</scope>
    <source>
        <strain evidence="3 4">DSM 21667</strain>
    </source>
</reference>